<accession>A0A0D1CFG9</accession>
<dbReference type="GeneID" id="23561560"/>
<evidence type="ECO:0008006" key="5">
    <source>
        <dbReference type="Google" id="ProtNLM"/>
    </source>
</evidence>
<evidence type="ECO:0000313" key="3">
    <source>
        <dbReference type="EMBL" id="KIS71752.1"/>
    </source>
</evidence>
<reference evidence="3 4" key="1">
    <citation type="journal article" date="2006" name="Nature">
        <title>Insights from the genome of the biotrophic fungal plant pathogen Ustilago maydis.</title>
        <authorList>
            <person name="Kamper J."/>
            <person name="Kahmann R."/>
            <person name="Bolker M."/>
            <person name="Ma L.J."/>
            <person name="Brefort T."/>
            <person name="Saville B.J."/>
            <person name="Banuett F."/>
            <person name="Kronstad J.W."/>
            <person name="Gold S.E."/>
            <person name="Muller O."/>
            <person name="Perlin M.H."/>
            <person name="Wosten H.A."/>
            <person name="de Vries R."/>
            <person name="Ruiz-Herrera J."/>
            <person name="Reynaga-Pena C.G."/>
            <person name="Snetselaar K."/>
            <person name="McCann M."/>
            <person name="Perez-Martin J."/>
            <person name="Feldbrugge M."/>
            <person name="Basse C.W."/>
            <person name="Steinberg G."/>
            <person name="Ibeas J.I."/>
            <person name="Holloman W."/>
            <person name="Guzman P."/>
            <person name="Farman M."/>
            <person name="Stajich J.E."/>
            <person name="Sentandreu R."/>
            <person name="Gonzalez-Prieto J.M."/>
            <person name="Kennell J.C."/>
            <person name="Molina L."/>
            <person name="Schirawski J."/>
            <person name="Mendoza-Mendoza A."/>
            <person name="Greilinger D."/>
            <person name="Munch K."/>
            <person name="Rossel N."/>
            <person name="Scherer M."/>
            <person name="Vranes M."/>
            <person name="Ladendorf O."/>
            <person name="Vincon V."/>
            <person name="Fuchs U."/>
            <person name="Sandrock B."/>
            <person name="Meng S."/>
            <person name="Ho E.C."/>
            <person name="Cahill M.J."/>
            <person name="Boyce K.J."/>
            <person name="Klose J."/>
            <person name="Klosterman S.J."/>
            <person name="Deelstra H.J."/>
            <person name="Ortiz-Castellanos L."/>
            <person name="Li W."/>
            <person name="Sanchez-Alonso P."/>
            <person name="Schreier P.H."/>
            <person name="Hauser-Hahn I."/>
            <person name="Vaupel M."/>
            <person name="Koopmann E."/>
            <person name="Friedrich G."/>
            <person name="Voss H."/>
            <person name="Schluter T."/>
            <person name="Margolis J."/>
            <person name="Platt D."/>
            <person name="Swimmer C."/>
            <person name="Gnirke A."/>
            <person name="Chen F."/>
            <person name="Vysotskaia V."/>
            <person name="Mannhaupt G."/>
            <person name="Guldener U."/>
            <person name="Munsterkotter M."/>
            <person name="Haase D."/>
            <person name="Oesterheld M."/>
            <person name="Mewes H.W."/>
            <person name="Mauceli E.W."/>
            <person name="DeCaprio D."/>
            <person name="Wade C.M."/>
            <person name="Butler J."/>
            <person name="Young S."/>
            <person name="Jaffe D.B."/>
            <person name="Calvo S."/>
            <person name="Nusbaum C."/>
            <person name="Galagan J."/>
            <person name="Birren B.W."/>
        </authorList>
    </citation>
    <scope>NUCLEOTIDE SEQUENCE [LARGE SCALE GENOMIC DNA]</scope>
    <source>
        <strain evidence="4">DSM 14603 / FGSC 9021 / UM521</strain>
    </source>
</reference>
<dbReference type="InParanoid" id="A0A0D1CFG9"/>
<feature type="chain" id="PRO_5002228170" description="Secreted protein" evidence="2">
    <location>
        <begin position="18"/>
        <end position="110"/>
    </location>
</feature>
<sequence length="110" mass="12155">MNSNSLFVLLLMSQGLGMQQLSSRLQDPRCKAEQMRNMSSAPRSDTTSSTRMSAPRFWVWLDLVPPPVEGAAYVFALRRAPSLSSDIFKAATRRYLFVAAAAQLKQTSAA</sequence>
<keyword evidence="2" id="KW-0732">Signal</keyword>
<name>A0A0D1CFG9_MYCMD</name>
<protein>
    <recommendedName>
        <fullName evidence="5">Secreted protein</fullName>
    </recommendedName>
</protein>
<gene>
    <name evidence="3" type="ORF">UMAG_00187</name>
</gene>
<organism evidence="3 4">
    <name type="scientific">Mycosarcoma maydis</name>
    <name type="common">Corn smut fungus</name>
    <name type="synonym">Ustilago maydis</name>
    <dbReference type="NCBI Taxonomy" id="5270"/>
    <lineage>
        <taxon>Eukaryota</taxon>
        <taxon>Fungi</taxon>
        <taxon>Dikarya</taxon>
        <taxon>Basidiomycota</taxon>
        <taxon>Ustilaginomycotina</taxon>
        <taxon>Ustilaginomycetes</taxon>
        <taxon>Ustilaginales</taxon>
        <taxon>Ustilaginaceae</taxon>
        <taxon>Mycosarcoma</taxon>
    </lineage>
</organism>
<feature type="signal peptide" evidence="2">
    <location>
        <begin position="1"/>
        <end position="17"/>
    </location>
</feature>
<dbReference type="EMBL" id="CM003140">
    <property type="protein sequence ID" value="KIS71752.1"/>
    <property type="molecule type" value="Genomic_DNA"/>
</dbReference>
<dbReference type="KEGG" id="uma:UMAG_00187"/>
<evidence type="ECO:0000313" key="4">
    <source>
        <dbReference type="Proteomes" id="UP000000561"/>
    </source>
</evidence>
<evidence type="ECO:0000256" key="1">
    <source>
        <dbReference type="SAM" id="MobiDB-lite"/>
    </source>
</evidence>
<dbReference type="VEuPathDB" id="FungiDB:UMAG_00187"/>
<keyword evidence="4" id="KW-1185">Reference proteome</keyword>
<dbReference type="AlphaFoldDB" id="A0A0D1CFG9"/>
<dbReference type="RefSeq" id="XP_011386127.1">
    <property type="nucleotide sequence ID" value="XM_011387825.1"/>
</dbReference>
<feature type="compositionally biased region" description="Polar residues" evidence="1">
    <location>
        <begin position="36"/>
        <end position="51"/>
    </location>
</feature>
<dbReference type="Proteomes" id="UP000000561">
    <property type="component" value="Chromosome 1"/>
</dbReference>
<evidence type="ECO:0000256" key="2">
    <source>
        <dbReference type="SAM" id="SignalP"/>
    </source>
</evidence>
<proteinExistence type="predicted"/>
<feature type="region of interest" description="Disordered" evidence="1">
    <location>
        <begin position="26"/>
        <end position="51"/>
    </location>
</feature>